<evidence type="ECO:0000256" key="9">
    <source>
        <dbReference type="SAM" id="SignalP"/>
    </source>
</evidence>
<dbReference type="OrthoDB" id="9768177at2"/>
<dbReference type="Gene3D" id="2.40.170.20">
    <property type="entry name" value="TonB-dependent receptor, beta-barrel domain"/>
    <property type="match status" value="1"/>
</dbReference>
<comment type="similarity">
    <text evidence="7">Belongs to the TonB-dependent receptor family.</text>
</comment>
<dbReference type="InterPro" id="IPR039426">
    <property type="entry name" value="TonB-dep_rcpt-like"/>
</dbReference>
<dbReference type="PROSITE" id="PS52016">
    <property type="entry name" value="TONB_DEPENDENT_REC_3"/>
    <property type="match status" value="1"/>
</dbReference>
<feature type="region of interest" description="Disordered" evidence="8">
    <location>
        <begin position="215"/>
        <end position="245"/>
    </location>
</feature>
<feature type="compositionally biased region" description="Low complexity" evidence="8">
    <location>
        <begin position="220"/>
        <end position="233"/>
    </location>
</feature>
<dbReference type="Pfam" id="PF13715">
    <property type="entry name" value="CarbopepD_reg_2"/>
    <property type="match status" value="1"/>
</dbReference>
<name>A0A367GLM7_9SPHI</name>
<keyword evidence="2 7" id="KW-0813">Transport</keyword>
<dbReference type="RefSeq" id="WP_114005903.1">
    <property type="nucleotide sequence ID" value="NZ_QGDC01000007.1"/>
</dbReference>
<dbReference type="NCBIfam" id="TIGR04057">
    <property type="entry name" value="SusC_RagA_signa"/>
    <property type="match status" value="1"/>
</dbReference>
<comment type="caution">
    <text evidence="11">The sequence shown here is derived from an EMBL/GenBank/DDBJ whole genome shotgun (WGS) entry which is preliminary data.</text>
</comment>
<organism evidence="11 12">
    <name type="scientific">Mucilaginibacter hurinus</name>
    <dbReference type="NCBI Taxonomy" id="2201324"/>
    <lineage>
        <taxon>Bacteria</taxon>
        <taxon>Pseudomonadati</taxon>
        <taxon>Bacteroidota</taxon>
        <taxon>Sphingobacteriia</taxon>
        <taxon>Sphingobacteriales</taxon>
        <taxon>Sphingobacteriaceae</taxon>
        <taxon>Mucilaginibacter</taxon>
    </lineage>
</organism>
<evidence type="ECO:0000259" key="10">
    <source>
        <dbReference type="Pfam" id="PF07715"/>
    </source>
</evidence>
<protein>
    <submittedName>
        <fullName evidence="11">SusC/RagA family TonB-linked outer membrane protein</fullName>
    </submittedName>
</protein>
<keyword evidence="6 7" id="KW-0998">Cell outer membrane</keyword>
<feature type="compositionally biased region" description="Polar residues" evidence="8">
    <location>
        <begin position="234"/>
        <end position="245"/>
    </location>
</feature>
<proteinExistence type="inferred from homology"/>
<evidence type="ECO:0000313" key="11">
    <source>
        <dbReference type="EMBL" id="RCH54392.1"/>
    </source>
</evidence>
<keyword evidence="4 7" id="KW-0812">Transmembrane</keyword>
<dbReference type="InterPro" id="IPR036942">
    <property type="entry name" value="Beta-barrel_TonB_sf"/>
</dbReference>
<evidence type="ECO:0000256" key="7">
    <source>
        <dbReference type="PROSITE-ProRule" id="PRU01360"/>
    </source>
</evidence>
<dbReference type="InterPro" id="IPR012910">
    <property type="entry name" value="Plug_dom"/>
</dbReference>
<dbReference type="NCBIfam" id="TIGR04056">
    <property type="entry name" value="OMP_RagA_SusC"/>
    <property type="match status" value="1"/>
</dbReference>
<keyword evidence="12" id="KW-1185">Reference proteome</keyword>
<dbReference type="Pfam" id="PF07715">
    <property type="entry name" value="Plug"/>
    <property type="match status" value="1"/>
</dbReference>
<dbReference type="Proteomes" id="UP000253209">
    <property type="component" value="Unassembled WGS sequence"/>
</dbReference>
<evidence type="ECO:0000256" key="5">
    <source>
        <dbReference type="ARBA" id="ARBA00023136"/>
    </source>
</evidence>
<feature type="domain" description="TonB-dependent receptor plug" evidence="10">
    <location>
        <begin position="139"/>
        <end position="275"/>
    </location>
</feature>
<feature type="signal peptide" evidence="9">
    <location>
        <begin position="1"/>
        <end position="20"/>
    </location>
</feature>
<sequence>MNKKLLLILFLPGITCGAYAGSRTVNTPRISYGTQARLATAALNAQAPIKGVVRDNAGQTLPGVSVTVKGTTKGAQTDVNGQFTVDAEIGDVLVISYVGYVTKEIKVTSPGQLAISISEDSQELSEVVVTALGIKKERRTLGYSVTEVKGEELTKTREVSFMNGLVGKVAGLNVSSLSGGPGASTNVQIRGVAGLSGNVQPLYVVNGVPIESSPGGMAGTLSSGQTSNNSGSQWDNSADNGDAISNLNPDDIETISVLKGAAASALYGYRAKNGVILITTKSAKSNSVEFNSNYVAETIIDPTNWQYQYGQGANNIKPVDQASAFQAGQSSYGGLLDGSQAVQFDGVSRPYVAQRNNLSRFYRTGGTFTNTIAFNKQFDGGSVRLSASDLRNKAVVPNSGINRQTFDLNANYNISKHLVVTARANYILEQAKNRPFVGDGAGNPNFNAWFLPSSVDINTLKPGSKADGNELSYSSNTYATNPWFAVNNYINNTNRTRLISSASARYNFDDGTFLQARVGRDAYNDRNTNVVPYGTAYRPLGSISEDAIRVSDLTADVLAGRPIKVTNDFIITPNVGASYRRTKAETIVNSGDTFAVPFIHNLGNTTKNRNVTVFPGDVEVHSVYGSLEVNYKSYLYLTGTGRTDWFSQLAAPGKDNQLSIFYPSVSGSFVFSELWKPSWLSNGKLRAGYAKVGGAYSSPYQTALNYGLGVTLNGLPLGSINNQSVPNSELRPSDATELEIGTELSFFNNRLSIDMAWYNKRSNNEILPAPASSASGYTGAILNIGKLQNKGFEALINATPVKTSNFSWTTSLNGSINNSKVISLATGTNQLLVSTSRSGVGFTQHVVGLPVAQVMAYDYAYDANGNIALDPNTGLPTRGELKSYGSAYAKWIGGFSNTLTYKNFNLSFLIDGKFGGKLFSTSDYYGYIFGLHQATLVNRTGNFGTAQQPANAATYYSTVANNASKLFVQDASFIKFRSLSFGYTLPANLFNGAIKTATISLVGRNLFYLMTKTDNIDPESSYSAYAQGIESGGLPTTRTYGLNLSVRF</sequence>
<dbReference type="InterPro" id="IPR023996">
    <property type="entry name" value="TonB-dep_OMP_SusC/RagA"/>
</dbReference>
<dbReference type="InterPro" id="IPR008969">
    <property type="entry name" value="CarboxyPept-like_regulatory"/>
</dbReference>
<evidence type="ECO:0000256" key="4">
    <source>
        <dbReference type="ARBA" id="ARBA00022692"/>
    </source>
</evidence>
<keyword evidence="9" id="KW-0732">Signal</keyword>
<dbReference type="InterPro" id="IPR037066">
    <property type="entry name" value="Plug_dom_sf"/>
</dbReference>
<dbReference type="Gene3D" id="2.170.130.10">
    <property type="entry name" value="TonB-dependent receptor, plug domain"/>
    <property type="match status" value="1"/>
</dbReference>
<evidence type="ECO:0000313" key="12">
    <source>
        <dbReference type="Proteomes" id="UP000253209"/>
    </source>
</evidence>
<reference evidence="11 12" key="1">
    <citation type="submission" date="2018-05" db="EMBL/GenBank/DDBJ databases">
        <title>Mucilaginibacter hurinus sp. nov., isolated from briquette warehouse soil.</title>
        <authorList>
            <person name="Choi L."/>
        </authorList>
    </citation>
    <scope>NUCLEOTIDE SEQUENCE [LARGE SCALE GENOMIC DNA]</scope>
    <source>
        <strain evidence="11 12">ZR32</strain>
    </source>
</reference>
<accession>A0A367GLM7</accession>
<evidence type="ECO:0000256" key="1">
    <source>
        <dbReference type="ARBA" id="ARBA00004571"/>
    </source>
</evidence>
<dbReference type="Gene3D" id="2.60.40.1120">
    <property type="entry name" value="Carboxypeptidase-like, regulatory domain"/>
    <property type="match status" value="1"/>
</dbReference>
<gene>
    <name evidence="11" type="ORF">DJ568_12965</name>
</gene>
<dbReference type="AlphaFoldDB" id="A0A367GLM7"/>
<evidence type="ECO:0000256" key="8">
    <source>
        <dbReference type="SAM" id="MobiDB-lite"/>
    </source>
</evidence>
<keyword evidence="3 7" id="KW-1134">Transmembrane beta strand</keyword>
<evidence type="ECO:0000256" key="2">
    <source>
        <dbReference type="ARBA" id="ARBA00022448"/>
    </source>
</evidence>
<feature type="chain" id="PRO_5016985527" evidence="9">
    <location>
        <begin position="21"/>
        <end position="1048"/>
    </location>
</feature>
<evidence type="ECO:0000256" key="6">
    <source>
        <dbReference type="ARBA" id="ARBA00023237"/>
    </source>
</evidence>
<comment type="subcellular location">
    <subcellularLocation>
        <location evidence="1 7">Cell outer membrane</location>
        <topology evidence="1 7">Multi-pass membrane protein</topology>
    </subcellularLocation>
</comment>
<dbReference type="GO" id="GO:0009279">
    <property type="term" value="C:cell outer membrane"/>
    <property type="evidence" value="ECO:0007669"/>
    <property type="project" value="UniProtKB-SubCell"/>
</dbReference>
<keyword evidence="5 7" id="KW-0472">Membrane</keyword>
<evidence type="ECO:0000256" key="3">
    <source>
        <dbReference type="ARBA" id="ARBA00022452"/>
    </source>
</evidence>
<dbReference type="SUPFAM" id="SSF56935">
    <property type="entry name" value="Porins"/>
    <property type="match status" value="1"/>
</dbReference>
<dbReference type="InterPro" id="IPR023997">
    <property type="entry name" value="TonB-dep_OMP_SusC/RagA_CS"/>
</dbReference>
<dbReference type="SUPFAM" id="SSF49464">
    <property type="entry name" value="Carboxypeptidase regulatory domain-like"/>
    <property type="match status" value="1"/>
</dbReference>
<dbReference type="EMBL" id="QGDC01000007">
    <property type="protein sequence ID" value="RCH54392.1"/>
    <property type="molecule type" value="Genomic_DNA"/>
</dbReference>